<dbReference type="Gene3D" id="3.90.320.10">
    <property type="match status" value="1"/>
</dbReference>
<feature type="region of interest" description="Disordered" evidence="2">
    <location>
        <begin position="116"/>
        <end position="151"/>
    </location>
</feature>
<accession>A0A210PIE8</accession>
<comment type="caution">
    <text evidence="3">The sequence shown here is derived from an EMBL/GenBank/DDBJ whole genome shotgun (WGS) entry which is preliminary data.</text>
</comment>
<evidence type="ECO:0000313" key="3">
    <source>
        <dbReference type="EMBL" id="OWF36264.1"/>
    </source>
</evidence>
<protein>
    <recommendedName>
        <fullName evidence="1">Mitochondrial genome maintenance exonuclease 1</fullName>
        <ecNumber evidence="1">3.1.-.-</ecNumber>
    </recommendedName>
</protein>
<gene>
    <name evidence="3" type="ORF">KP79_PYT03232</name>
</gene>
<keyword evidence="1" id="KW-0378">Hydrolase</keyword>
<keyword evidence="1" id="KW-0540">Nuclease</keyword>
<proteinExistence type="inferred from homology"/>
<name>A0A210PIE8_MIZYE</name>
<evidence type="ECO:0000313" key="4">
    <source>
        <dbReference type="Proteomes" id="UP000242188"/>
    </source>
</evidence>
<evidence type="ECO:0000256" key="1">
    <source>
        <dbReference type="HAMAP-Rule" id="MF_03030"/>
    </source>
</evidence>
<keyword evidence="1" id="KW-0496">Mitochondrion</keyword>
<organism evidence="3 4">
    <name type="scientific">Mizuhopecten yessoensis</name>
    <name type="common">Japanese scallop</name>
    <name type="synonym">Patinopecten yessoensis</name>
    <dbReference type="NCBI Taxonomy" id="6573"/>
    <lineage>
        <taxon>Eukaryota</taxon>
        <taxon>Metazoa</taxon>
        <taxon>Spiralia</taxon>
        <taxon>Lophotrochozoa</taxon>
        <taxon>Mollusca</taxon>
        <taxon>Bivalvia</taxon>
        <taxon>Autobranchia</taxon>
        <taxon>Pteriomorphia</taxon>
        <taxon>Pectinida</taxon>
        <taxon>Pectinoidea</taxon>
        <taxon>Pectinidae</taxon>
        <taxon>Mizuhopecten</taxon>
    </lineage>
</organism>
<reference evidence="3 4" key="1">
    <citation type="journal article" date="2017" name="Nat. Ecol. Evol.">
        <title>Scallop genome provides insights into evolution of bilaterian karyotype and development.</title>
        <authorList>
            <person name="Wang S."/>
            <person name="Zhang J."/>
            <person name="Jiao W."/>
            <person name="Li J."/>
            <person name="Xun X."/>
            <person name="Sun Y."/>
            <person name="Guo X."/>
            <person name="Huan P."/>
            <person name="Dong B."/>
            <person name="Zhang L."/>
            <person name="Hu X."/>
            <person name="Sun X."/>
            <person name="Wang J."/>
            <person name="Zhao C."/>
            <person name="Wang Y."/>
            <person name="Wang D."/>
            <person name="Huang X."/>
            <person name="Wang R."/>
            <person name="Lv J."/>
            <person name="Li Y."/>
            <person name="Zhang Z."/>
            <person name="Liu B."/>
            <person name="Lu W."/>
            <person name="Hui Y."/>
            <person name="Liang J."/>
            <person name="Zhou Z."/>
            <person name="Hou R."/>
            <person name="Li X."/>
            <person name="Liu Y."/>
            <person name="Li H."/>
            <person name="Ning X."/>
            <person name="Lin Y."/>
            <person name="Zhao L."/>
            <person name="Xing Q."/>
            <person name="Dou J."/>
            <person name="Li Y."/>
            <person name="Mao J."/>
            <person name="Guo H."/>
            <person name="Dou H."/>
            <person name="Li T."/>
            <person name="Mu C."/>
            <person name="Jiang W."/>
            <person name="Fu Q."/>
            <person name="Fu X."/>
            <person name="Miao Y."/>
            <person name="Liu J."/>
            <person name="Yu Q."/>
            <person name="Li R."/>
            <person name="Liao H."/>
            <person name="Li X."/>
            <person name="Kong Y."/>
            <person name="Jiang Z."/>
            <person name="Chourrout D."/>
            <person name="Li R."/>
            <person name="Bao Z."/>
        </authorList>
    </citation>
    <scope>NUCLEOTIDE SEQUENCE [LARGE SCALE GENOMIC DNA]</scope>
    <source>
        <strain evidence="3 4">PY_sf001</strain>
    </source>
</reference>
<comment type="function">
    <text evidence="1">Metal-dependent single-stranded DNA (ssDNA) exonuclease involved in mitochondrial genome maintenance.</text>
</comment>
<feature type="region of interest" description="Disordered" evidence="2">
    <location>
        <begin position="77"/>
        <end position="98"/>
    </location>
</feature>
<comment type="similarity">
    <text evidence="1">Belongs to the MGME1 family.</text>
</comment>
<feature type="active site" evidence="1">
    <location>
        <position position="304"/>
    </location>
</feature>
<sequence length="411" mass="46308">MMAAGLFPYLRHVRASVLLHDPMIQIMWKCSPSGIHHSVCLNNVTKTLLREKSTFMPNRVKKRLNIILENKTYPGTKVAGGKGKKSKGTKDEKTQSHTVEAISKVSANINSESTLVSLQGNQNEPDETVKSKENLKPFELNKSTPSESDKSSKVAGLGFVRKCCLYSPLDQIKVNSDLNGDHMKYKKFVDGLSLSSIPSVTTIINATMPDNARYFLNRWKKQMIEELTEEGFKIHQKKTLDLGKNLHSCIQKYLNGESMDDLPLGTENKGHWSSLAHVFPDISDVRAVEVEVSHQTLLYHGKFDCVAKYRDMLCVIDWKTSKKAKPLLSNTFDNPIQVAAYLGAINSSRLSVGGEDTKIKQCALVIAYPHGDPAHVHVMDCDQVTTYWHQWLDRLEHYWVLKSNNKVPAWI</sequence>
<dbReference type="GO" id="GO:0006264">
    <property type="term" value="P:mitochondrial DNA replication"/>
    <property type="evidence" value="ECO:0007669"/>
    <property type="project" value="TreeGrafter"/>
</dbReference>
<dbReference type="GO" id="GO:0005739">
    <property type="term" value="C:mitochondrion"/>
    <property type="evidence" value="ECO:0007669"/>
    <property type="project" value="UniProtKB-SubCell"/>
</dbReference>
<dbReference type="GO" id="GO:0008297">
    <property type="term" value="F:single-stranded DNA exodeoxyribonuclease activity"/>
    <property type="evidence" value="ECO:0007669"/>
    <property type="project" value="UniProtKB-UniRule"/>
</dbReference>
<dbReference type="EMBL" id="NEDP02076651">
    <property type="protein sequence ID" value="OWF36264.1"/>
    <property type="molecule type" value="Genomic_DNA"/>
</dbReference>
<dbReference type="PANTHER" id="PTHR31340">
    <property type="entry name" value="MITOCHONDRIAL GENOME MAINTENANCE EXONUCLEASE 1"/>
    <property type="match status" value="1"/>
</dbReference>
<dbReference type="GO" id="GO:0043504">
    <property type="term" value="P:mitochondrial DNA repair"/>
    <property type="evidence" value="ECO:0007669"/>
    <property type="project" value="UniProtKB-UniRule"/>
</dbReference>
<dbReference type="PANTHER" id="PTHR31340:SF3">
    <property type="entry name" value="MITOCHONDRIAL GENOME MAINTENANCE EXONUCLEASE 1"/>
    <property type="match status" value="1"/>
</dbReference>
<feature type="active site" evidence="1">
    <location>
        <position position="317"/>
    </location>
</feature>
<dbReference type="InterPro" id="IPR011604">
    <property type="entry name" value="PDDEXK-like_dom_sf"/>
</dbReference>
<dbReference type="EC" id="3.1.-.-" evidence="1"/>
<keyword evidence="1 3" id="KW-0269">Exonuclease</keyword>
<dbReference type="HAMAP" id="MF_03030">
    <property type="entry name" value="MGME1"/>
    <property type="match status" value="1"/>
</dbReference>
<keyword evidence="4" id="KW-1185">Reference proteome</keyword>
<evidence type="ECO:0000256" key="2">
    <source>
        <dbReference type="SAM" id="MobiDB-lite"/>
    </source>
</evidence>
<dbReference type="Proteomes" id="UP000242188">
    <property type="component" value="Unassembled WGS sequence"/>
</dbReference>
<comment type="subcellular location">
    <subcellularLocation>
        <location evidence="1">Mitochondrion</location>
    </subcellularLocation>
</comment>
<dbReference type="AlphaFoldDB" id="A0A210PIE8"/>
<feature type="active site" evidence="1">
    <location>
        <position position="319"/>
    </location>
</feature>
<feature type="compositionally biased region" description="Basic and acidic residues" evidence="2">
    <location>
        <begin position="127"/>
        <end position="136"/>
    </location>
</feature>
<dbReference type="OrthoDB" id="5777131at2759"/>
<dbReference type="STRING" id="6573.A0A210PIE8"/>